<gene>
    <name evidence="2" type="ORF">BZL29_4185</name>
    <name evidence="1" type="ORF">BZL30_6136</name>
</gene>
<evidence type="ECO:0000313" key="3">
    <source>
        <dbReference type="Proteomes" id="UP000188532"/>
    </source>
</evidence>
<dbReference type="EMBL" id="MVBM01000006">
    <property type="protein sequence ID" value="OOK70506.1"/>
    <property type="molecule type" value="Genomic_DNA"/>
</dbReference>
<accession>A0A1V3X7J6</accession>
<comment type="caution">
    <text evidence="2">The sequence shown here is derived from an EMBL/GenBank/DDBJ whole genome shotgun (WGS) entry which is preliminary data.</text>
</comment>
<proteinExistence type="predicted"/>
<evidence type="ECO:0000313" key="2">
    <source>
        <dbReference type="EMBL" id="OOK74766.1"/>
    </source>
</evidence>
<dbReference type="Proteomes" id="UP000189229">
    <property type="component" value="Unassembled WGS sequence"/>
</dbReference>
<dbReference type="EMBL" id="MVBN01000004">
    <property type="protein sequence ID" value="OOK74766.1"/>
    <property type="molecule type" value="Genomic_DNA"/>
</dbReference>
<dbReference type="AlphaFoldDB" id="A0A1V3X7J6"/>
<sequence>MSSGFARLRAGRCVPYKNAISAGCRIVWPWLRRDLGVEGDDLALQGPAMPRAGASTWPVTATSARVLA</sequence>
<dbReference type="Proteomes" id="UP000188532">
    <property type="component" value="Unassembled WGS sequence"/>
</dbReference>
<evidence type="ECO:0000313" key="1">
    <source>
        <dbReference type="EMBL" id="OOK70506.1"/>
    </source>
</evidence>
<name>A0A1V3X7J6_MYCKA</name>
<reference evidence="3 4" key="1">
    <citation type="submission" date="2017-02" db="EMBL/GenBank/DDBJ databases">
        <title>Complete genome sequences of Mycobacterium kansasii strains isolated from rhesus macaques.</title>
        <authorList>
            <person name="Panda A."/>
            <person name="Nagaraj S."/>
            <person name="Zhao X."/>
            <person name="Tettelin H."/>
            <person name="Detolla L.J."/>
        </authorList>
    </citation>
    <scope>NUCLEOTIDE SEQUENCE [LARGE SCALE GENOMIC DNA]</scope>
    <source>
        <strain evidence="2 3">11-3469</strain>
        <strain evidence="1 4">11-3813</strain>
    </source>
</reference>
<evidence type="ECO:0000313" key="4">
    <source>
        <dbReference type="Proteomes" id="UP000189229"/>
    </source>
</evidence>
<organism evidence="2 3">
    <name type="scientific">Mycobacterium kansasii</name>
    <dbReference type="NCBI Taxonomy" id="1768"/>
    <lineage>
        <taxon>Bacteria</taxon>
        <taxon>Bacillati</taxon>
        <taxon>Actinomycetota</taxon>
        <taxon>Actinomycetes</taxon>
        <taxon>Mycobacteriales</taxon>
        <taxon>Mycobacteriaceae</taxon>
        <taxon>Mycobacterium</taxon>
    </lineage>
</organism>
<protein>
    <submittedName>
        <fullName evidence="2">Uncharacterized protein</fullName>
    </submittedName>
</protein>